<dbReference type="EMBL" id="FOZL01000001">
    <property type="protein sequence ID" value="SFS04603.1"/>
    <property type="molecule type" value="Genomic_DNA"/>
</dbReference>
<reference evidence="2 3" key="1">
    <citation type="submission" date="2016-10" db="EMBL/GenBank/DDBJ databases">
        <authorList>
            <person name="de Groot N.N."/>
        </authorList>
    </citation>
    <scope>NUCLEOTIDE SEQUENCE [LARGE SCALE GENOMIC DNA]</scope>
    <source>
        <strain evidence="2 3">DSM 21001</strain>
    </source>
</reference>
<dbReference type="RefSeq" id="WP_089837075.1">
    <property type="nucleotide sequence ID" value="NZ_FOZL01000001.1"/>
</dbReference>
<accession>A0A1I6LMF6</accession>
<gene>
    <name evidence="2" type="ORF">SAMN05421771_0946</name>
</gene>
<keyword evidence="1" id="KW-0732">Signal</keyword>
<dbReference type="OrthoDB" id="117386at2"/>
<dbReference type="AlphaFoldDB" id="A0A1I6LMF6"/>
<dbReference type="Proteomes" id="UP000199024">
    <property type="component" value="Unassembled WGS sequence"/>
</dbReference>
<feature type="signal peptide" evidence="1">
    <location>
        <begin position="1"/>
        <end position="20"/>
    </location>
</feature>
<evidence type="ECO:0000313" key="2">
    <source>
        <dbReference type="EMBL" id="SFS04603.1"/>
    </source>
</evidence>
<proteinExistence type="predicted"/>
<protein>
    <recommendedName>
        <fullName evidence="4">Outer membrane protein beta-barrel domain-containing protein</fullName>
    </recommendedName>
</protein>
<evidence type="ECO:0000256" key="1">
    <source>
        <dbReference type="SAM" id="SignalP"/>
    </source>
</evidence>
<feature type="chain" id="PRO_5011573225" description="Outer membrane protein beta-barrel domain-containing protein" evidence="1">
    <location>
        <begin position="21"/>
        <end position="179"/>
    </location>
</feature>
<name>A0A1I6LMF6_9BACT</name>
<evidence type="ECO:0000313" key="3">
    <source>
        <dbReference type="Proteomes" id="UP000199024"/>
    </source>
</evidence>
<evidence type="ECO:0008006" key="4">
    <source>
        <dbReference type="Google" id="ProtNLM"/>
    </source>
</evidence>
<keyword evidence="3" id="KW-1185">Reference proteome</keyword>
<sequence>MKLRWFSALLPLALCTAVHAQIAAYGLLSIPHVANNSAQTTTWNYGPTVGIYDDFLHLGPLSLGADLRAGFSHNTNQNYRDVLFGVRVAAKAPVLPIKPYIQGEVGVGSVGGGKQTGLFAPSYSNKATYGVLGGVDMTILPHIDFRALELGFTTQKGTAYQNPSNTNVFTLSTGIVIRL</sequence>
<organism evidence="2 3">
    <name type="scientific">Granulicella pectinivorans</name>
    <dbReference type="NCBI Taxonomy" id="474950"/>
    <lineage>
        <taxon>Bacteria</taxon>
        <taxon>Pseudomonadati</taxon>
        <taxon>Acidobacteriota</taxon>
        <taxon>Terriglobia</taxon>
        <taxon>Terriglobales</taxon>
        <taxon>Acidobacteriaceae</taxon>
        <taxon>Granulicella</taxon>
    </lineage>
</organism>